<dbReference type="Gene3D" id="3.30.565.10">
    <property type="entry name" value="Histidine kinase-like ATPase, C-terminal domain"/>
    <property type="match status" value="1"/>
</dbReference>
<evidence type="ECO:0000313" key="14">
    <source>
        <dbReference type="EMBL" id="TCD16493.1"/>
    </source>
</evidence>
<keyword evidence="12" id="KW-0812">Transmembrane</keyword>
<keyword evidence="15" id="KW-1185">Reference proteome</keyword>
<protein>
    <recommendedName>
        <fullName evidence="3">histidine kinase</fullName>
        <ecNumber evidence="3">2.7.13.3</ecNumber>
    </recommendedName>
</protein>
<evidence type="ECO:0000256" key="1">
    <source>
        <dbReference type="ARBA" id="ARBA00000085"/>
    </source>
</evidence>
<dbReference type="EC" id="2.7.13.3" evidence="3"/>
<sequence>MPSRDLQAFRSQSVNYAMENSNIQRSDTHNPSPDSDDRHSLIRMFLRRLRSNRYPVAVATGLFAVLYVAGSLSLLAVLACVVAVIAAFGAAPVGIVAASPEERQPEVPLAHDRKRSDVLLDSLPDPILLLDSEGTVRSLNAASRQVFNNTIQPGSSALTRFRNPELLSMIKRALAGETPEPVEIVERYPIERWFQAAIVALPAEWEDDEPFLLYLRDLSEMHRLDRMRSDFIANASHELRTPLASLSGFIETLSGPARNDATARDRFLAIMQEQANRMSRLIDDLLSLSRLETASGRTEFQLLNIAEVLRHVAASLASQVEEVDVTLNVDFDAVEDPGCRVRGSRDELIQVFSNLLENAIRYAATGKMIDFHAERVDDGGAQSVRVIVRDYGPGIAEDHIPRLTERFYRVDVESSRAKKGTGLGLAIVKHILTRHRGRLSISSVPGRGASFVATLPTEPVHEASGRQKRR</sequence>
<organism evidence="14 15">
    <name type="scientific">Oricola cellulosilytica</name>
    <dbReference type="NCBI Taxonomy" id="1429082"/>
    <lineage>
        <taxon>Bacteria</taxon>
        <taxon>Pseudomonadati</taxon>
        <taxon>Pseudomonadota</taxon>
        <taxon>Alphaproteobacteria</taxon>
        <taxon>Hyphomicrobiales</taxon>
        <taxon>Ahrensiaceae</taxon>
        <taxon>Oricola</taxon>
    </lineage>
</organism>
<keyword evidence="8 14" id="KW-0418">Kinase</keyword>
<gene>
    <name evidence="14" type="ORF">E0D97_03475</name>
</gene>
<dbReference type="PANTHER" id="PTHR45453:SF1">
    <property type="entry name" value="PHOSPHATE REGULON SENSOR PROTEIN PHOR"/>
    <property type="match status" value="1"/>
</dbReference>
<dbReference type="SUPFAM" id="SSF55874">
    <property type="entry name" value="ATPase domain of HSP90 chaperone/DNA topoisomerase II/histidine kinase"/>
    <property type="match status" value="1"/>
</dbReference>
<dbReference type="InterPro" id="IPR003661">
    <property type="entry name" value="HisK_dim/P_dom"/>
</dbReference>
<evidence type="ECO:0000256" key="11">
    <source>
        <dbReference type="ARBA" id="ARBA00023136"/>
    </source>
</evidence>
<dbReference type="PANTHER" id="PTHR45453">
    <property type="entry name" value="PHOSPHATE REGULON SENSOR PROTEIN PHOR"/>
    <property type="match status" value="1"/>
</dbReference>
<proteinExistence type="predicted"/>
<keyword evidence="11 12" id="KW-0472">Membrane</keyword>
<dbReference type="InterPro" id="IPR004358">
    <property type="entry name" value="Sig_transdc_His_kin-like_C"/>
</dbReference>
<dbReference type="EMBL" id="SJST01000001">
    <property type="protein sequence ID" value="TCD16493.1"/>
    <property type="molecule type" value="Genomic_DNA"/>
</dbReference>
<dbReference type="InterPro" id="IPR003594">
    <property type="entry name" value="HATPase_dom"/>
</dbReference>
<dbReference type="GO" id="GO:0016036">
    <property type="term" value="P:cellular response to phosphate starvation"/>
    <property type="evidence" value="ECO:0007669"/>
    <property type="project" value="TreeGrafter"/>
</dbReference>
<dbReference type="PRINTS" id="PR00344">
    <property type="entry name" value="BCTRLSENSOR"/>
</dbReference>
<dbReference type="SMART" id="SM00387">
    <property type="entry name" value="HATPase_c"/>
    <property type="match status" value="1"/>
</dbReference>
<evidence type="ECO:0000256" key="7">
    <source>
        <dbReference type="ARBA" id="ARBA00022741"/>
    </source>
</evidence>
<dbReference type="Pfam" id="PF00512">
    <property type="entry name" value="HisKA"/>
    <property type="match status" value="1"/>
</dbReference>
<dbReference type="FunFam" id="1.10.287.130:FF:000008">
    <property type="entry name" value="Two-component sensor histidine kinase"/>
    <property type="match status" value="1"/>
</dbReference>
<dbReference type="GO" id="GO:0004721">
    <property type="term" value="F:phosphoprotein phosphatase activity"/>
    <property type="evidence" value="ECO:0007669"/>
    <property type="project" value="TreeGrafter"/>
</dbReference>
<dbReference type="GO" id="GO:0005524">
    <property type="term" value="F:ATP binding"/>
    <property type="evidence" value="ECO:0007669"/>
    <property type="project" value="UniProtKB-KW"/>
</dbReference>
<dbReference type="InterPro" id="IPR005467">
    <property type="entry name" value="His_kinase_dom"/>
</dbReference>
<dbReference type="Gene3D" id="3.30.450.20">
    <property type="entry name" value="PAS domain"/>
    <property type="match status" value="1"/>
</dbReference>
<comment type="catalytic activity">
    <reaction evidence="1">
        <text>ATP + protein L-histidine = ADP + protein N-phospho-L-histidine.</text>
        <dbReference type="EC" id="2.7.13.3"/>
    </reaction>
</comment>
<dbReference type="CDD" id="cd00075">
    <property type="entry name" value="HATPase"/>
    <property type="match status" value="1"/>
</dbReference>
<keyword evidence="12" id="KW-1133">Transmembrane helix</keyword>
<accession>A0A4R0PI80</accession>
<keyword evidence="7" id="KW-0547">Nucleotide-binding</keyword>
<reference evidence="14 15" key="1">
    <citation type="journal article" date="2015" name="Antonie Van Leeuwenhoek">
        <title>Oricola cellulosilytica gen. nov., sp. nov., a cellulose-degrading bacterium of the family Phyllobacteriaceae isolated from surface seashore water, and emended descriptions of Mesorhizobium loti and Phyllobacterium myrsinacearum.</title>
        <authorList>
            <person name="Hameed A."/>
            <person name="Shahina M."/>
            <person name="Lai W.A."/>
            <person name="Lin S.Y."/>
            <person name="Young L.S."/>
            <person name="Liu Y.C."/>
            <person name="Hsu Y.H."/>
            <person name="Young C.C."/>
        </authorList>
    </citation>
    <scope>NUCLEOTIDE SEQUENCE [LARGE SCALE GENOMIC DNA]</scope>
    <source>
        <strain evidence="14 15">KCTC 52183</strain>
    </source>
</reference>
<evidence type="ECO:0000256" key="5">
    <source>
        <dbReference type="ARBA" id="ARBA00022553"/>
    </source>
</evidence>
<dbReference type="Gene3D" id="1.10.287.130">
    <property type="match status" value="1"/>
</dbReference>
<dbReference type="GO" id="GO:0000155">
    <property type="term" value="F:phosphorelay sensor kinase activity"/>
    <property type="evidence" value="ECO:0007669"/>
    <property type="project" value="InterPro"/>
</dbReference>
<dbReference type="SUPFAM" id="SSF47384">
    <property type="entry name" value="Homodimeric domain of signal transducing histidine kinase"/>
    <property type="match status" value="1"/>
</dbReference>
<keyword evidence="9" id="KW-0067">ATP-binding</keyword>
<evidence type="ECO:0000256" key="4">
    <source>
        <dbReference type="ARBA" id="ARBA00022475"/>
    </source>
</evidence>
<evidence type="ECO:0000256" key="6">
    <source>
        <dbReference type="ARBA" id="ARBA00022679"/>
    </source>
</evidence>
<dbReference type="InterPro" id="IPR035965">
    <property type="entry name" value="PAS-like_dom_sf"/>
</dbReference>
<evidence type="ECO:0000313" key="15">
    <source>
        <dbReference type="Proteomes" id="UP000291301"/>
    </source>
</evidence>
<dbReference type="Pfam" id="PF02518">
    <property type="entry name" value="HATPase_c"/>
    <property type="match status" value="1"/>
</dbReference>
<dbReference type="CDD" id="cd00082">
    <property type="entry name" value="HisKA"/>
    <property type="match status" value="1"/>
</dbReference>
<evidence type="ECO:0000256" key="12">
    <source>
        <dbReference type="SAM" id="Phobius"/>
    </source>
</evidence>
<dbReference type="SUPFAM" id="SSF55785">
    <property type="entry name" value="PYP-like sensor domain (PAS domain)"/>
    <property type="match status" value="1"/>
</dbReference>
<dbReference type="InterPro" id="IPR036097">
    <property type="entry name" value="HisK_dim/P_sf"/>
</dbReference>
<evidence type="ECO:0000256" key="2">
    <source>
        <dbReference type="ARBA" id="ARBA00004236"/>
    </source>
</evidence>
<dbReference type="SMART" id="SM00388">
    <property type="entry name" value="HisKA"/>
    <property type="match status" value="1"/>
</dbReference>
<evidence type="ECO:0000256" key="10">
    <source>
        <dbReference type="ARBA" id="ARBA00023012"/>
    </source>
</evidence>
<keyword evidence="4" id="KW-1003">Cell membrane</keyword>
<evidence type="ECO:0000256" key="8">
    <source>
        <dbReference type="ARBA" id="ARBA00022777"/>
    </source>
</evidence>
<feature type="domain" description="Histidine kinase" evidence="13">
    <location>
        <begin position="234"/>
        <end position="459"/>
    </location>
</feature>
<dbReference type="InterPro" id="IPR036890">
    <property type="entry name" value="HATPase_C_sf"/>
</dbReference>
<keyword evidence="10" id="KW-0902">Two-component regulatory system</keyword>
<feature type="transmembrane region" description="Helical" evidence="12">
    <location>
        <begin position="52"/>
        <end position="69"/>
    </location>
</feature>
<comment type="caution">
    <text evidence="14">The sequence shown here is derived from an EMBL/GenBank/DDBJ whole genome shotgun (WGS) entry which is preliminary data.</text>
</comment>
<evidence type="ECO:0000256" key="3">
    <source>
        <dbReference type="ARBA" id="ARBA00012438"/>
    </source>
</evidence>
<dbReference type="AlphaFoldDB" id="A0A4R0PI80"/>
<name>A0A4R0PI80_9HYPH</name>
<dbReference type="Proteomes" id="UP000291301">
    <property type="component" value="Unassembled WGS sequence"/>
</dbReference>
<keyword evidence="5" id="KW-0597">Phosphoprotein</keyword>
<dbReference type="GO" id="GO:0005886">
    <property type="term" value="C:plasma membrane"/>
    <property type="evidence" value="ECO:0007669"/>
    <property type="project" value="UniProtKB-SubCell"/>
</dbReference>
<dbReference type="InterPro" id="IPR050351">
    <property type="entry name" value="BphY/WalK/GraS-like"/>
</dbReference>
<dbReference type="PROSITE" id="PS50109">
    <property type="entry name" value="HIS_KIN"/>
    <property type="match status" value="1"/>
</dbReference>
<keyword evidence="6" id="KW-0808">Transferase</keyword>
<evidence type="ECO:0000259" key="13">
    <source>
        <dbReference type="PROSITE" id="PS50109"/>
    </source>
</evidence>
<evidence type="ECO:0000256" key="9">
    <source>
        <dbReference type="ARBA" id="ARBA00022840"/>
    </source>
</evidence>
<comment type="subcellular location">
    <subcellularLocation>
        <location evidence="2">Cell membrane</location>
    </subcellularLocation>
</comment>
<dbReference type="FunFam" id="3.30.565.10:FF:000006">
    <property type="entry name" value="Sensor histidine kinase WalK"/>
    <property type="match status" value="1"/>
</dbReference>